<keyword evidence="2" id="KW-1185">Reference proteome</keyword>
<evidence type="ECO:0000313" key="1">
    <source>
        <dbReference type="EMBL" id="KAK7392428.1"/>
    </source>
</evidence>
<reference evidence="1 2" key="1">
    <citation type="submission" date="2024-01" db="EMBL/GenBank/DDBJ databases">
        <title>The genomes of 5 underutilized Papilionoideae crops provide insights into root nodulation and disease resistanc.</title>
        <authorList>
            <person name="Jiang F."/>
        </authorList>
    </citation>
    <scope>NUCLEOTIDE SEQUENCE [LARGE SCALE GENOMIC DNA]</scope>
    <source>
        <strain evidence="1">DUOXIRENSHENG_FW03</strain>
        <tissue evidence="1">Leaves</tissue>
    </source>
</reference>
<accession>A0AAN9SA26</accession>
<proteinExistence type="predicted"/>
<gene>
    <name evidence="1" type="ORF">VNO78_20867</name>
</gene>
<protein>
    <submittedName>
        <fullName evidence="1">Uncharacterized protein</fullName>
    </submittedName>
</protein>
<name>A0AAN9SA26_PSOTE</name>
<organism evidence="1 2">
    <name type="scientific">Psophocarpus tetragonolobus</name>
    <name type="common">Winged bean</name>
    <name type="synonym">Dolichos tetragonolobus</name>
    <dbReference type="NCBI Taxonomy" id="3891"/>
    <lineage>
        <taxon>Eukaryota</taxon>
        <taxon>Viridiplantae</taxon>
        <taxon>Streptophyta</taxon>
        <taxon>Embryophyta</taxon>
        <taxon>Tracheophyta</taxon>
        <taxon>Spermatophyta</taxon>
        <taxon>Magnoliopsida</taxon>
        <taxon>eudicotyledons</taxon>
        <taxon>Gunneridae</taxon>
        <taxon>Pentapetalae</taxon>
        <taxon>rosids</taxon>
        <taxon>fabids</taxon>
        <taxon>Fabales</taxon>
        <taxon>Fabaceae</taxon>
        <taxon>Papilionoideae</taxon>
        <taxon>50 kb inversion clade</taxon>
        <taxon>NPAAA clade</taxon>
        <taxon>indigoferoid/millettioid clade</taxon>
        <taxon>Phaseoleae</taxon>
        <taxon>Psophocarpus</taxon>
    </lineage>
</organism>
<sequence length="137" mass="15864">MSWIIEGVKMVAFMEAEVDDSSVKLKNREFEEKDGETVIGMQVKHEHEDVTKQSSRSRTQHNSLSRCLVYEISKIEAWARKGREEKKRNSRKRIFGVQILENQTTKCVADMDAQIKGEEQTHTLCRAEKGFCFFGYG</sequence>
<comment type="caution">
    <text evidence="1">The sequence shown here is derived from an EMBL/GenBank/DDBJ whole genome shotgun (WGS) entry which is preliminary data.</text>
</comment>
<dbReference type="AlphaFoldDB" id="A0AAN9SA26"/>
<evidence type="ECO:0000313" key="2">
    <source>
        <dbReference type="Proteomes" id="UP001386955"/>
    </source>
</evidence>
<dbReference type="EMBL" id="JAYMYS010000005">
    <property type="protein sequence ID" value="KAK7392428.1"/>
    <property type="molecule type" value="Genomic_DNA"/>
</dbReference>
<dbReference type="Proteomes" id="UP001386955">
    <property type="component" value="Unassembled WGS sequence"/>
</dbReference>